<evidence type="ECO:0008006" key="4">
    <source>
        <dbReference type="Google" id="ProtNLM"/>
    </source>
</evidence>
<feature type="compositionally biased region" description="Low complexity" evidence="1">
    <location>
        <begin position="198"/>
        <end position="213"/>
    </location>
</feature>
<feature type="compositionally biased region" description="Low complexity" evidence="1">
    <location>
        <begin position="258"/>
        <end position="277"/>
    </location>
</feature>
<comment type="caution">
    <text evidence="2">The sequence shown here is derived from an EMBL/GenBank/DDBJ whole genome shotgun (WGS) entry which is preliminary data.</text>
</comment>
<proteinExistence type="predicted"/>
<evidence type="ECO:0000313" key="2">
    <source>
        <dbReference type="EMBL" id="CAK7227022.1"/>
    </source>
</evidence>
<protein>
    <recommendedName>
        <fullName evidence="4">F-box domain-containing protein</fullName>
    </recommendedName>
</protein>
<evidence type="ECO:0000256" key="1">
    <source>
        <dbReference type="SAM" id="MobiDB-lite"/>
    </source>
</evidence>
<dbReference type="Proteomes" id="UP001642405">
    <property type="component" value="Unassembled WGS sequence"/>
</dbReference>
<accession>A0ABP0C4U4</accession>
<feature type="region of interest" description="Disordered" evidence="1">
    <location>
        <begin position="195"/>
        <end position="214"/>
    </location>
</feature>
<keyword evidence="3" id="KW-1185">Reference proteome</keyword>
<dbReference type="EMBL" id="CAWUHB010000038">
    <property type="protein sequence ID" value="CAK7227022.1"/>
    <property type="molecule type" value="Genomic_DNA"/>
</dbReference>
<gene>
    <name evidence="2" type="ORF">SCUCBS95973_006398</name>
</gene>
<organism evidence="2 3">
    <name type="scientific">Sporothrix curviconia</name>
    <dbReference type="NCBI Taxonomy" id="1260050"/>
    <lineage>
        <taxon>Eukaryota</taxon>
        <taxon>Fungi</taxon>
        <taxon>Dikarya</taxon>
        <taxon>Ascomycota</taxon>
        <taxon>Pezizomycotina</taxon>
        <taxon>Sordariomycetes</taxon>
        <taxon>Sordariomycetidae</taxon>
        <taxon>Ophiostomatales</taxon>
        <taxon>Ophiostomataceae</taxon>
        <taxon>Sporothrix</taxon>
    </lineage>
</organism>
<reference evidence="2 3" key="1">
    <citation type="submission" date="2024-01" db="EMBL/GenBank/DDBJ databases">
        <authorList>
            <person name="Allen C."/>
            <person name="Tagirdzhanova G."/>
        </authorList>
    </citation>
    <scope>NUCLEOTIDE SEQUENCE [LARGE SCALE GENOMIC DNA]</scope>
</reference>
<evidence type="ECO:0000313" key="3">
    <source>
        <dbReference type="Proteomes" id="UP001642405"/>
    </source>
</evidence>
<feature type="region of interest" description="Disordered" evidence="1">
    <location>
        <begin position="258"/>
        <end position="280"/>
    </location>
</feature>
<sequence>MDTLPVELLRLILDYCDPASVRGLRLLTPTLADLGYDYLLPPDFRALPWRDDVARLRSIASNGRLRSSISSVTFNLTEIDTENAIQASQYDTSPIPPGQRDVVLKKAWHQLAEFEQRRRAISPLHARDPADLAAVFRPLVNLRKVAVTFRQAPYDIDGLEGALAAPLSLKMNHEAAVKQLNVLMAALQLASVPKHAPSGSSFRHSARSSQSSRGDPFPFSSSSLALSSPSSNYASVSAPVSAVASAAASVASTRASSPVSSALSSPSSSPSPGSPSATDAEAFEDRCRLNSLSIDRLPLELLRNQVDRRLWFQCRDVFGGLTKLDLTLDTSMINFPLAKFKAVNGLGYVLRMAPNLTHLSLSFNNQNAAPSFILSLRELLGETGGLEGPPLLSSNSNNNAAAGVVDGNETGFRFRALTDLKLEGIDCEEAALRGFLLRHASTLERLRLGGRCRVKDRQHMNTGGMRLSNGTFWSLFRSLRGGRLPRLQRMHLEGSFFCQSESLIEASDADAAPNVQSTLNIARTRFEHYIFRPTTDDNWDPVREEATLQTSTAYISSEKFEAYLLGHINEYPGSFQS</sequence>
<name>A0ABP0C4U4_9PEZI</name>